<dbReference type="RefSeq" id="WP_219159256.1">
    <property type="nucleotide sequence ID" value="NZ_JAHWGL010000051.1"/>
</dbReference>
<evidence type="ECO:0000313" key="3">
    <source>
        <dbReference type="Proteomes" id="UP000826188"/>
    </source>
</evidence>
<name>A0ABS6X0Q7_9BACT</name>
<dbReference type="InterPro" id="IPR003718">
    <property type="entry name" value="OsmC/Ohr_fam"/>
</dbReference>
<protein>
    <submittedName>
        <fullName evidence="2">Ohr family peroxiredoxin</fullName>
    </submittedName>
</protein>
<sequence length="149" mass="15599">MATTPLAHAQAKSIGGRDGRIETNDNVLSLELTMPRALGGRARAGATNPEQLFAAGYAACFGNAVIGMAKQAKAAVGEISVDAAVDMFMNEEQLPTLGVALHVNLPGITQEQAEDVVNKAHHMCPYSRAIRGNVDVKLTITTEDVTVAA</sequence>
<feature type="region of interest" description="Disordered" evidence="1">
    <location>
        <begin position="1"/>
        <end position="20"/>
    </location>
</feature>
<dbReference type="EMBL" id="JAHWGL010000051">
    <property type="protein sequence ID" value="MBW3129417.1"/>
    <property type="molecule type" value="Genomic_DNA"/>
</dbReference>
<reference evidence="2 3" key="1">
    <citation type="submission" date="2021-07" db="EMBL/GenBank/DDBJ databases">
        <title>Hymenobacter profundi sp. nov., isolated from deep-sea water.</title>
        <authorList>
            <person name="Kim M.K."/>
        </authorList>
    </citation>
    <scope>NUCLEOTIDE SEQUENCE [LARGE SCALE GENOMIC DNA]</scope>
    <source>
        <strain evidence="2 3">M2</strain>
    </source>
</reference>
<dbReference type="NCBIfam" id="TIGR03561">
    <property type="entry name" value="organ_hyd_perox"/>
    <property type="match status" value="1"/>
</dbReference>
<comment type="caution">
    <text evidence="2">The sequence shown here is derived from an EMBL/GenBank/DDBJ whole genome shotgun (WGS) entry which is preliminary data.</text>
</comment>
<dbReference type="InterPro" id="IPR019953">
    <property type="entry name" value="OHR"/>
</dbReference>
<gene>
    <name evidence="2" type="ORF">KYK14_12710</name>
</gene>
<dbReference type="Pfam" id="PF02566">
    <property type="entry name" value="OsmC"/>
    <property type="match status" value="1"/>
</dbReference>
<evidence type="ECO:0000313" key="2">
    <source>
        <dbReference type="EMBL" id="MBW3129417.1"/>
    </source>
</evidence>
<evidence type="ECO:0000256" key="1">
    <source>
        <dbReference type="SAM" id="MobiDB-lite"/>
    </source>
</evidence>
<proteinExistence type="predicted"/>
<organism evidence="2 3">
    <name type="scientific">Hymenobacter profundi</name>
    <dbReference type="NCBI Taxonomy" id="1982110"/>
    <lineage>
        <taxon>Bacteria</taxon>
        <taxon>Pseudomonadati</taxon>
        <taxon>Bacteroidota</taxon>
        <taxon>Cytophagia</taxon>
        <taxon>Cytophagales</taxon>
        <taxon>Hymenobacteraceae</taxon>
        <taxon>Hymenobacter</taxon>
    </lineage>
</organism>
<dbReference type="Proteomes" id="UP000826188">
    <property type="component" value="Unassembled WGS sequence"/>
</dbReference>
<keyword evidence="3" id="KW-1185">Reference proteome</keyword>
<dbReference type="PANTHER" id="PTHR33797">
    <property type="entry name" value="ORGANIC HYDROPEROXIDE RESISTANCE PROTEIN-LIKE"/>
    <property type="match status" value="1"/>
</dbReference>
<accession>A0ABS6X0Q7</accession>
<dbReference type="PANTHER" id="PTHR33797:SF2">
    <property type="entry name" value="ORGANIC HYDROPEROXIDE RESISTANCE PROTEIN-LIKE"/>
    <property type="match status" value="1"/>
</dbReference>